<feature type="binding site" description="axial binding residue" evidence="10">
    <location>
        <position position="350"/>
    </location>
    <ligand>
        <name>heme</name>
        <dbReference type="ChEBI" id="CHEBI:30413"/>
    </ligand>
    <ligandPart>
        <name>Fe</name>
        <dbReference type="ChEBI" id="CHEBI:18248"/>
    </ligandPart>
</feature>
<dbReference type="CDD" id="cd08157">
    <property type="entry name" value="catalase_fungal"/>
    <property type="match status" value="1"/>
</dbReference>
<reference evidence="15" key="1">
    <citation type="submission" date="2021-03" db="EMBL/GenBank/DDBJ databases">
        <title>Draft genome sequence of rust myrtle Austropuccinia psidii MF-1, a brazilian biotype.</title>
        <authorList>
            <person name="Quecine M.C."/>
            <person name="Pachon D.M.R."/>
            <person name="Bonatelli M.L."/>
            <person name="Correr F.H."/>
            <person name="Franceschini L.M."/>
            <person name="Leite T.F."/>
            <person name="Margarido G.R.A."/>
            <person name="Almeida C.A."/>
            <person name="Ferrarezi J.A."/>
            <person name="Labate C.A."/>
        </authorList>
    </citation>
    <scope>NUCLEOTIDE SEQUENCE</scope>
    <source>
        <strain evidence="15">MF-1</strain>
    </source>
</reference>
<dbReference type="GO" id="GO:0004096">
    <property type="term" value="F:catalase activity"/>
    <property type="evidence" value="ECO:0007669"/>
    <property type="project" value="UniProtKB-EC"/>
</dbReference>
<feature type="compositionally biased region" description="Polar residues" evidence="13">
    <location>
        <begin position="9"/>
        <end position="20"/>
    </location>
</feature>
<dbReference type="PROSITE" id="PS00438">
    <property type="entry name" value="CATALASE_2"/>
    <property type="match status" value="1"/>
</dbReference>
<dbReference type="PRINTS" id="PR00067">
    <property type="entry name" value="CATALASE"/>
</dbReference>
<protein>
    <recommendedName>
        <fullName evidence="11">Catalase</fullName>
        <ecNumber evidence="11">1.11.1.6</ecNumber>
    </recommendedName>
</protein>
<evidence type="ECO:0000313" key="15">
    <source>
        <dbReference type="EMBL" id="MBW0508547.1"/>
    </source>
</evidence>
<dbReference type="GO" id="GO:0042542">
    <property type="term" value="P:response to hydrogen peroxide"/>
    <property type="evidence" value="ECO:0007669"/>
    <property type="project" value="TreeGrafter"/>
</dbReference>
<evidence type="ECO:0000256" key="13">
    <source>
        <dbReference type="SAM" id="MobiDB-lite"/>
    </source>
</evidence>
<dbReference type="FunFam" id="2.40.180.10:FF:000001">
    <property type="entry name" value="Catalase"/>
    <property type="match status" value="1"/>
</dbReference>
<evidence type="ECO:0000256" key="5">
    <source>
        <dbReference type="ARBA" id="ARBA00023002"/>
    </source>
</evidence>
<evidence type="ECO:0000256" key="10">
    <source>
        <dbReference type="PIRSR" id="PIRSR038928-2"/>
    </source>
</evidence>
<organism evidence="15 16">
    <name type="scientific">Austropuccinia psidii MF-1</name>
    <dbReference type="NCBI Taxonomy" id="1389203"/>
    <lineage>
        <taxon>Eukaryota</taxon>
        <taxon>Fungi</taxon>
        <taxon>Dikarya</taxon>
        <taxon>Basidiomycota</taxon>
        <taxon>Pucciniomycotina</taxon>
        <taxon>Pucciniomycetes</taxon>
        <taxon>Pucciniales</taxon>
        <taxon>Sphaerophragmiaceae</taxon>
        <taxon>Austropuccinia</taxon>
    </lineage>
</organism>
<keyword evidence="2 11" id="KW-0575">Peroxidase</keyword>
<keyword evidence="5 11" id="KW-0560">Oxidoreductase</keyword>
<dbReference type="Gene3D" id="2.40.180.10">
    <property type="entry name" value="Catalase core domain"/>
    <property type="match status" value="1"/>
</dbReference>
<dbReference type="InterPro" id="IPR024711">
    <property type="entry name" value="Catalase_clade1/3"/>
</dbReference>
<accession>A0A9Q3DZI9</accession>
<evidence type="ECO:0000256" key="12">
    <source>
        <dbReference type="RuleBase" id="RU004142"/>
    </source>
</evidence>
<sequence length="530" mass="59679">MPSKEVYESTDQAVYTTSGGNPYPEPYEVQRVGRNGPLLLQDYHHIDLLQHFHRERIPERVVHAKGAGALGYLEITHDISHISAAKIFKKVGHQSPVVARFSTVGGQSGSPDTARDPRGFSVKIKTEEGIWDWVFNNTPVFFIRDPAKFPHFIHTQKKDPQTNLSHGDDPDMFWDYLSQNPESIHQVMILFGDRGVPDGYRGMNGYSGHTFKFVNESGDFKYVQIHCLADQRRGAFLTQEEAVKKAGESPDYATKDLFQAIERGEYPSWTCYFQEMSAAQAEKFRYNILDLTKVWPHKEFPLKPFAKLVLNQNPINYHAQVEQSAFSPAHLPPGVEPSADPVLQSRLFSYNDAHLYRLGTNYTQLPVNRSLNPVANFQRDGFMALDDNQGNRPNYKSTIKPIQYARRPYNFPGDHEVFVGQAVADLSEVTELDFEPPRALWTNVFDDSAKERFVNNVSGHLGNVSLDRIKAAQVAIFLAVDQDLGQRIAKGIGLKNLPSPYKPLPASSANRFAPNLKSSGQQAFGNLAKN</sequence>
<dbReference type="OrthoDB" id="6880011at2759"/>
<evidence type="ECO:0000256" key="6">
    <source>
        <dbReference type="ARBA" id="ARBA00023004"/>
    </source>
</evidence>
<comment type="cofactor">
    <cofactor evidence="10">
        <name>heme</name>
        <dbReference type="ChEBI" id="CHEBI:30413"/>
    </cofactor>
</comment>
<dbReference type="PANTHER" id="PTHR11465:SF62">
    <property type="entry name" value="CATALASE T"/>
    <property type="match status" value="1"/>
</dbReference>
<dbReference type="InterPro" id="IPR018028">
    <property type="entry name" value="Catalase"/>
</dbReference>
<dbReference type="InterPro" id="IPR002226">
    <property type="entry name" value="Catalase_haem_BS"/>
</dbReference>
<dbReference type="PIRSF" id="PIRSF038928">
    <property type="entry name" value="Catalase_clade1-3"/>
    <property type="match status" value="1"/>
</dbReference>
<feature type="region of interest" description="Disordered" evidence="13">
    <location>
        <begin position="1"/>
        <end position="22"/>
    </location>
</feature>
<feature type="domain" description="Catalase core" evidence="14">
    <location>
        <begin position="16"/>
        <end position="403"/>
    </location>
</feature>
<dbReference type="GO" id="GO:0042744">
    <property type="term" value="P:hydrogen peroxide catabolic process"/>
    <property type="evidence" value="ECO:0007669"/>
    <property type="project" value="UniProtKB-KW"/>
</dbReference>
<evidence type="ECO:0000256" key="1">
    <source>
        <dbReference type="ARBA" id="ARBA00005329"/>
    </source>
</evidence>
<dbReference type="GO" id="GO:0020037">
    <property type="term" value="F:heme binding"/>
    <property type="evidence" value="ECO:0007669"/>
    <property type="project" value="InterPro"/>
</dbReference>
<keyword evidence="6 10" id="KW-0408">Iron</keyword>
<dbReference type="PANTHER" id="PTHR11465">
    <property type="entry name" value="CATALASE"/>
    <property type="match status" value="1"/>
</dbReference>
<keyword evidence="4 10" id="KW-0479">Metal-binding</keyword>
<comment type="caution">
    <text evidence="15">The sequence shown here is derived from an EMBL/GenBank/DDBJ whole genome shotgun (WGS) entry which is preliminary data.</text>
</comment>
<dbReference type="SMART" id="SM01060">
    <property type="entry name" value="Catalase"/>
    <property type="match status" value="1"/>
</dbReference>
<evidence type="ECO:0000256" key="7">
    <source>
        <dbReference type="ARBA" id="ARBA00023324"/>
    </source>
</evidence>
<evidence type="ECO:0000256" key="8">
    <source>
        <dbReference type="ARBA" id="ARBA00044729"/>
    </source>
</evidence>
<evidence type="ECO:0000256" key="2">
    <source>
        <dbReference type="ARBA" id="ARBA00022559"/>
    </source>
</evidence>
<dbReference type="GO" id="GO:0046872">
    <property type="term" value="F:metal ion binding"/>
    <property type="evidence" value="ECO:0007669"/>
    <property type="project" value="UniProtKB-KW"/>
</dbReference>
<dbReference type="Pfam" id="PF00199">
    <property type="entry name" value="Catalase"/>
    <property type="match status" value="1"/>
</dbReference>
<dbReference type="InterPro" id="IPR024708">
    <property type="entry name" value="Catalase_AS"/>
</dbReference>
<evidence type="ECO:0000256" key="4">
    <source>
        <dbReference type="ARBA" id="ARBA00022723"/>
    </source>
</evidence>
<dbReference type="Proteomes" id="UP000765509">
    <property type="component" value="Unassembled WGS sequence"/>
</dbReference>
<evidence type="ECO:0000256" key="3">
    <source>
        <dbReference type="ARBA" id="ARBA00022617"/>
    </source>
</evidence>
<keyword evidence="3 10" id="KW-0349">Heme</keyword>
<dbReference type="InterPro" id="IPR010582">
    <property type="entry name" value="Catalase_immune_responsive"/>
</dbReference>
<dbReference type="Pfam" id="PF06628">
    <property type="entry name" value="Catalase-rel"/>
    <property type="match status" value="1"/>
</dbReference>
<keyword evidence="16" id="KW-1185">Reference proteome</keyword>
<feature type="active site" evidence="9">
    <location>
        <position position="136"/>
    </location>
</feature>
<feature type="active site" evidence="9">
    <location>
        <position position="63"/>
    </location>
</feature>
<keyword evidence="7 11" id="KW-0376">Hydrogen peroxide</keyword>
<dbReference type="EMBL" id="AVOT02020391">
    <property type="protein sequence ID" value="MBW0508547.1"/>
    <property type="molecule type" value="Genomic_DNA"/>
</dbReference>
<dbReference type="EC" id="1.11.1.6" evidence="11"/>
<dbReference type="InterPro" id="IPR020835">
    <property type="entry name" value="Catalase_sf"/>
</dbReference>
<dbReference type="GO" id="GO:0005777">
    <property type="term" value="C:peroxisome"/>
    <property type="evidence" value="ECO:0007669"/>
    <property type="project" value="TreeGrafter"/>
</dbReference>
<dbReference type="AlphaFoldDB" id="A0A9Q3DZI9"/>
<name>A0A9Q3DZI9_9BASI</name>
<evidence type="ECO:0000256" key="11">
    <source>
        <dbReference type="RuleBase" id="RU000498"/>
    </source>
</evidence>
<comment type="function">
    <text evidence="8 12">Catalyzes the degradation of hydrogen peroxide (H(2)O(2)) generated by peroxisomal oxidases to water and oxygen, thereby protecting cells from the toxic effects of hydrogen peroxide.</text>
</comment>
<proteinExistence type="inferred from homology"/>
<gene>
    <name evidence="15" type="ORF">O181_048262</name>
</gene>
<comment type="catalytic activity">
    <reaction evidence="11">
        <text>2 H2O2 = O2 + 2 H2O</text>
        <dbReference type="Rhea" id="RHEA:20309"/>
        <dbReference type="ChEBI" id="CHEBI:15377"/>
        <dbReference type="ChEBI" id="CHEBI:15379"/>
        <dbReference type="ChEBI" id="CHEBI:16240"/>
        <dbReference type="EC" id="1.11.1.6"/>
    </reaction>
</comment>
<evidence type="ECO:0000256" key="9">
    <source>
        <dbReference type="PIRSR" id="PIRSR038928-1"/>
    </source>
</evidence>
<dbReference type="PROSITE" id="PS51402">
    <property type="entry name" value="CATALASE_3"/>
    <property type="match status" value="1"/>
</dbReference>
<dbReference type="GO" id="GO:0005739">
    <property type="term" value="C:mitochondrion"/>
    <property type="evidence" value="ECO:0007669"/>
    <property type="project" value="TreeGrafter"/>
</dbReference>
<dbReference type="SUPFAM" id="SSF56634">
    <property type="entry name" value="Heme-dependent catalase-like"/>
    <property type="match status" value="1"/>
</dbReference>
<comment type="similarity">
    <text evidence="1 11">Belongs to the catalase family.</text>
</comment>
<dbReference type="InterPro" id="IPR011614">
    <property type="entry name" value="Catalase_core"/>
</dbReference>
<evidence type="ECO:0000313" key="16">
    <source>
        <dbReference type="Proteomes" id="UP000765509"/>
    </source>
</evidence>
<evidence type="ECO:0000259" key="14">
    <source>
        <dbReference type="SMART" id="SM01060"/>
    </source>
</evidence>
<dbReference type="PROSITE" id="PS00437">
    <property type="entry name" value="CATALASE_1"/>
    <property type="match status" value="1"/>
</dbReference>